<dbReference type="InterPro" id="IPR027417">
    <property type="entry name" value="P-loop_NTPase"/>
</dbReference>
<reference evidence="8" key="1">
    <citation type="submission" date="2021-10" db="EMBL/GenBank/DDBJ databases">
        <title>De novo Genome Assembly of Clathrus columnatus (Basidiomycota, Fungi) Using Illumina and Nanopore Sequence Data.</title>
        <authorList>
            <person name="Ogiso-Tanaka E."/>
            <person name="Itagaki H."/>
            <person name="Hosoya T."/>
            <person name="Hosaka K."/>
        </authorList>
    </citation>
    <scope>NUCLEOTIDE SEQUENCE</scope>
    <source>
        <strain evidence="8">MO-923</strain>
    </source>
</reference>
<proteinExistence type="inferred from homology"/>
<dbReference type="Proteomes" id="UP001050691">
    <property type="component" value="Unassembled WGS sequence"/>
</dbReference>
<dbReference type="InterPro" id="IPR058249">
    <property type="entry name" value="Pch2_C"/>
</dbReference>
<accession>A0AAV5A4P9</accession>
<evidence type="ECO:0000313" key="8">
    <source>
        <dbReference type="EMBL" id="GJJ07734.1"/>
    </source>
</evidence>
<feature type="region of interest" description="Disordered" evidence="6">
    <location>
        <begin position="434"/>
        <end position="465"/>
    </location>
</feature>
<dbReference type="GO" id="GO:0005634">
    <property type="term" value="C:nucleus"/>
    <property type="evidence" value="ECO:0007669"/>
    <property type="project" value="TreeGrafter"/>
</dbReference>
<dbReference type="SMART" id="SM00382">
    <property type="entry name" value="AAA"/>
    <property type="match status" value="1"/>
</dbReference>
<organism evidence="8 9">
    <name type="scientific">Clathrus columnatus</name>
    <dbReference type="NCBI Taxonomy" id="1419009"/>
    <lineage>
        <taxon>Eukaryota</taxon>
        <taxon>Fungi</taxon>
        <taxon>Dikarya</taxon>
        <taxon>Basidiomycota</taxon>
        <taxon>Agaricomycotina</taxon>
        <taxon>Agaricomycetes</taxon>
        <taxon>Phallomycetidae</taxon>
        <taxon>Phallales</taxon>
        <taxon>Clathraceae</taxon>
        <taxon>Clathrus</taxon>
    </lineage>
</organism>
<keyword evidence="2 5" id="KW-0547">Nucleotide-binding</keyword>
<dbReference type="InterPro" id="IPR003960">
    <property type="entry name" value="ATPase_AAA_CS"/>
</dbReference>
<evidence type="ECO:0000256" key="1">
    <source>
        <dbReference type="ARBA" id="ARBA00007271"/>
    </source>
</evidence>
<dbReference type="AlphaFoldDB" id="A0AAV5A4P9"/>
<evidence type="ECO:0000256" key="5">
    <source>
        <dbReference type="RuleBase" id="RU003651"/>
    </source>
</evidence>
<comment type="caution">
    <text evidence="8">The sequence shown here is derived from an EMBL/GenBank/DDBJ whole genome shotgun (WGS) entry which is preliminary data.</text>
</comment>
<name>A0AAV5A4P9_9AGAM</name>
<evidence type="ECO:0000313" key="9">
    <source>
        <dbReference type="Proteomes" id="UP001050691"/>
    </source>
</evidence>
<gene>
    <name evidence="8" type="ORF">Clacol_001939</name>
</gene>
<evidence type="ECO:0000256" key="6">
    <source>
        <dbReference type="SAM" id="MobiDB-lite"/>
    </source>
</evidence>
<dbReference type="InterPro" id="IPR003959">
    <property type="entry name" value="ATPase_AAA_core"/>
</dbReference>
<dbReference type="Pfam" id="PF00004">
    <property type="entry name" value="AAA"/>
    <property type="match status" value="1"/>
</dbReference>
<dbReference type="Gene3D" id="3.40.50.300">
    <property type="entry name" value="P-loop containing nucleotide triphosphate hydrolases"/>
    <property type="match status" value="1"/>
</dbReference>
<dbReference type="FunFam" id="3.40.50.300:FF:001494">
    <property type="entry name" value="Pachytene checkpoint component Pch2"/>
    <property type="match status" value="1"/>
</dbReference>
<dbReference type="PANTHER" id="PTHR45991:SF1">
    <property type="entry name" value="PACHYTENE CHECKPOINT PROTEIN 2 HOMOLOG"/>
    <property type="match status" value="1"/>
</dbReference>
<dbReference type="Pfam" id="PF23563">
    <property type="entry name" value="TRIP13_N"/>
    <property type="match status" value="1"/>
</dbReference>
<keyword evidence="3 5" id="KW-0067">ATP-binding</keyword>
<dbReference type="GO" id="GO:0016887">
    <property type="term" value="F:ATP hydrolysis activity"/>
    <property type="evidence" value="ECO:0007669"/>
    <property type="project" value="InterPro"/>
</dbReference>
<dbReference type="InterPro" id="IPR044539">
    <property type="entry name" value="Pch2-like"/>
</dbReference>
<dbReference type="GO" id="GO:0005694">
    <property type="term" value="C:chromosome"/>
    <property type="evidence" value="ECO:0007669"/>
    <property type="project" value="TreeGrafter"/>
</dbReference>
<evidence type="ECO:0000256" key="2">
    <source>
        <dbReference type="ARBA" id="ARBA00022741"/>
    </source>
</evidence>
<dbReference type="InterPro" id="IPR003593">
    <property type="entry name" value="AAA+_ATPase"/>
</dbReference>
<evidence type="ECO:0000256" key="3">
    <source>
        <dbReference type="ARBA" id="ARBA00022840"/>
    </source>
</evidence>
<evidence type="ECO:0000259" key="7">
    <source>
        <dbReference type="SMART" id="SM00382"/>
    </source>
</evidence>
<evidence type="ECO:0000256" key="4">
    <source>
        <dbReference type="ARBA" id="ARBA00023254"/>
    </source>
</evidence>
<dbReference type="PANTHER" id="PTHR45991">
    <property type="entry name" value="PACHYTENE CHECKPOINT PROTEIN 2"/>
    <property type="match status" value="1"/>
</dbReference>
<feature type="domain" description="AAA+ ATPase" evidence="7">
    <location>
        <begin position="178"/>
        <end position="330"/>
    </location>
</feature>
<dbReference type="GO" id="GO:0005524">
    <property type="term" value="F:ATP binding"/>
    <property type="evidence" value="ECO:0007669"/>
    <property type="project" value="UniProtKB-KW"/>
</dbReference>
<sequence>MDEGTDVFMQFSYEKPKIDPSLHWPVHIEARISSSSKCRFDTIRELVREHVCSEPNLILPSEITGWENVKTLADNIERITVTESACPLNILPTSQAELLIHVYQPSDEGASEEVASASGDSPGEEVMAASVYELPSRTLEGLWDSLIYPDEIKSKLLNYIYATLLLSEADVDFNVISWNRVVLLHGPPGTGKTSLSRALAQKLSIRLSSRYSHTRLLEINSHSLFSRWFSESGKLVQKLFSSVNELCEEEDCFVVVLIDEVESLTAARTGAMAGTEPSDALRVVNALLTQLDKLRHKKNVLVMATSNLVQAIDSAFIDRADIIQYVGLPPREAIYEILRTCLMELIKKGVVAAVDVPTLIQADVYSKTARDVGQSEQVDHILLDHRERSNRVGLRLLRLSEKCKGISGRTLRRLPVLAHARYIGDPIPLVKQSSTTTGGATVSVSPGLKQQPNGSSKKIKSKKGEEFRRLAIPRSEVEQWLNAMDKVTETLVSERSKIENLGS</sequence>
<dbReference type="EMBL" id="BPWL01000002">
    <property type="protein sequence ID" value="GJJ07734.1"/>
    <property type="molecule type" value="Genomic_DNA"/>
</dbReference>
<dbReference type="GO" id="GO:0007131">
    <property type="term" value="P:reciprocal meiotic recombination"/>
    <property type="evidence" value="ECO:0007669"/>
    <property type="project" value="TreeGrafter"/>
</dbReference>
<comment type="similarity">
    <text evidence="1">Belongs to the AAA ATPase family. PCH2 subfamily.</text>
</comment>
<feature type="compositionally biased region" description="Low complexity" evidence="6">
    <location>
        <begin position="434"/>
        <end position="445"/>
    </location>
</feature>
<dbReference type="SUPFAM" id="SSF52540">
    <property type="entry name" value="P-loop containing nucleoside triphosphate hydrolases"/>
    <property type="match status" value="1"/>
</dbReference>
<dbReference type="GO" id="GO:0051598">
    <property type="term" value="P:meiotic recombination checkpoint signaling"/>
    <property type="evidence" value="ECO:0007669"/>
    <property type="project" value="TreeGrafter"/>
</dbReference>
<dbReference type="Pfam" id="PF23242">
    <property type="entry name" value="AAA_lid_TRIP13_C"/>
    <property type="match status" value="1"/>
</dbReference>
<keyword evidence="9" id="KW-1185">Reference proteome</keyword>
<protein>
    <recommendedName>
        <fullName evidence="7">AAA+ ATPase domain-containing protein</fullName>
    </recommendedName>
</protein>
<keyword evidence="4" id="KW-0469">Meiosis</keyword>
<dbReference type="PROSITE" id="PS00674">
    <property type="entry name" value="AAA"/>
    <property type="match status" value="1"/>
</dbReference>